<evidence type="ECO:0000256" key="3">
    <source>
        <dbReference type="ARBA" id="ARBA00022692"/>
    </source>
</evidence>
<dbReference type="GO" id="GO:0016020">
    <property type="term" value="C:membrane"/>
    <property type="evidence" value="ECO:0007669"/>
    <property type="project" value="UniProtKB-SubCell"/>
</dbReference>
<dbReference type="PRINTS" id="PR00019">
    <property type="entry name" value="LEURICHRPT"/>
</dbReference>
<evidence type="ECO:0000313" key="11">
    <source>
        <dbReference type="Proteomes" id="UP000655225"/>
    </source>
</evidence>
<accession>A0A834Y7M1</accession>
<name>A0A834Y7M1_TETSI</name>
<keyword evidence="6 7" id="KW-0472">Membrane</keyword>
<evidence type="ECO:0000256" key="7">
    <source>
        <dbReference type="SAM" id="Phobius"/>
    </source>
</evidence>
<protein>
    <recommendedName>
        <fullName evidence="9">Leucine-rich repeat-containing N-terminal plant-type domain-containing protein</fullName>
    </recommendedName>
</protein>
<feature type="domain" description="Leucine-rich repeat-containing N-terminal plant-type" evidence="9">
    <location>
        <begin position="45"/>
        <end position="82"/>
    </location>
</feature>
<evidence type="ECO:0000256" key="4">
    <source>
        <dbReference type="ARBA" id="ARBA00022737"/>
    </source>
</evidence>
<feature type="transmembrane region" description="Helical" evidence="7">
    <location>
        <begin position="429"/>
        <end position="450"/>
    </location>
</feature>
<evidence type="ECO:0000259" key="9">
    <source>
        <dbReference type="Pfam" id="PF08263"/>
    </source>
</evidence>
<evidence type="ECO:0000313" key="10">
    <source>
        <dbReference type="EMBL" id="KAF8377138.1"/>
    </source>
</evidence>
<dbReference type="Gene3D" id="3.30.200.20">
    <property type="entry name" value="Phosphorylase Kinase, domain 1"/>
    <property type="match status" value="1"/>
</dbReference>
<dbReference type="InterPro" id="IPR013210">
    <property type="entry name" value="LRR_N_plant-typ"/>
</dbReference>
<feature type="chain" id="PRO_5033053716" description="Leucine-rich repeat-containing N-terminal plant-type domain-containing protein" evidence="8">
    <location>
        <begin position="35"/>
        <end position="537"/>
    </location>
</feature>
<dbReference type="Pfam" id="PF13855">
    <property type="entry name" value="LRR_8"/>
    <property type="match status" value="1"/>
</dbReference>
<keyword evidence="5 7" id="KW-1133">Transmembrane helix</keyword>
<feature type="signal peptide" evidence="8">
    <location>
        <begin position="1"/>
        <end position="34"/>
    </location>
</feature>
<keyword evidence="8" id="KW-0732">Signal</keyword>
<comment type="caution">
    <text evidence="10">The sequence shown here is derived from an EMBL/GenBank/DDBJ whole genome shotgun (WGS) entry which is preliminary data.</text>
</comment>
<dbReference type="InterPro" id="IPR001611">
    <property type="entry name" value="Leu-rich_rpt"/>
</dbReference>
<sequence>MHSIVHNFRMKEHHHLALFVLLQVFTFSMNKAGALVDTDTDTDTAEREALLSFKSMVSDPRESLLGWNLSSPHCIWFGVSCTVPLLGNMNDLVQLRLSFNNLSSTTEQNLQFINSLVNCTNLEVLMLNSNQLAGELPSSIANLSTHLREFWVDTNFLSGSFPRGMENFRNLTVVSLHLNSFKSKVPNSIGTLHKLEQFSIQQNLFFGDIPDIFSNLTQLYQLTMGNNHFSGKIPKSIGYCHGLFILGIFRNMLNGNIPNEIFGIPCLSKLFLDENALTGSLPIEVGGLKHLEIMDVSDNQLSGIIPTTIGGCTSLRIFRIARNRLSGSIPNSIVQLPGLERLDLSSNNLSGPIPDDLKTLRVLQNLNLSFNQLEGQVPRGGVFMNLGWDSLQGNNKLCGDEQEVTGKLRVPTCTSTTQKKQNGSVSLKIIIPIASFVLLCVVSCFIWVLMSHKKKDKIDKGTCSSPSFKEWWPKISYSEIQSATNGFALKNLIGKGAFGSVYKGFIGSDEHNLAQDRLTMRETLTKMHEIKANLLEL</sequence>
<evidence type="ECO:0000256" key="8">
    <source>
        <dbReference type="SAM" id="SignalP"/>
    </source>
</evidence>
<reference evidence="10 11" key="1">
    <citation type="submission" date="2020-04" db="EMBL/GenBank/DDBJ databases">
        <title>Plant Genome Project.</title>
        <authorList>
            <person name="Zhang R.-G."/>
        </authorList>
    </citation>
    <scope>NUCLEOTIDE SEQUENCE [LARGE SCALE GENOMIC DNA]</scope>
    <source>
        <strain evidence="10">YNK0</strain>
        <tissue evidence="10">Leaf</tissue>
    </source>
</reference>
<dbReference type="FunFam" id="3.80.10.10:FF:000095">
    <property type="entry name" value="LRR receptor-like serine/threonine-protein kinase GSO1"/>
    <property type="match status" value="1"/>
</dbReference>
<dbReference type="OrthoDB" id="676979at2759"/>
<evidence type="ECO:0000256" key="2">
    <source>
        <dbReference type="ARBA" id="ARBA00022614"/>
    </source>
</evidence>
<comment type="subcellular location">
    <subcellularLocation>
        <location evidence="1">Membrane</location>
        <topology evidence="1">Single-pass membrane protein</topology>
    </subcellularLocation>
</comment>
<evidence type="ECO:0000256" key="1">
    <source>
        <dbReference type="ARBA" id="ARBA00004167"/>
    </source>
</evidence>
<keyword evidence="2" id="KW-0433">Leucine-rich repeat</keyword>
<dbReference type="EMBL" id="JABCRI010000024">
    <property type="protein sequence ID" value="KAF8377138.1"/>
    <property type="molecule type" value="Genomic_DNA"/>
</dbReference>
<dbReference type="Proteomes" id="UP000655225">
    <property type="component" value="Unassembled WGS sequence"/>
</dbReference>
<keyword evidence="11" id="KW-1185">Reference proteome</keyword>
<dbReference type="SUPFAM" id="SSF56112">
    <property type="entry name" value="Protein kinase-like (PK-like)"/>
    <property type="match status" value="1"/>
</dbReference>
<dbReference type="Pfam" id="PF08263">
    <property type="entry name" value="LRRNT_2"/>
    <property type="match status" value="1"/>
</dbReference>
<gene>
    <name evidence="10" type="ORF">HHK36_030511</name>
</gene>
<dbReference type="InterPro" id="IPR032675">
    <property type="entry name" value="LRR_dom_sf"/>
</dbReference>
<evidence type="ECO:0000256" key="5">
    <source>
        <dbReference type="ARBA" id="ARBA00022989"/>
    </source>
</evidence>
<organism evidence="10 11">
    <name type="scientific">Tetracentron sinense</name>
    <name type="common">Spur-leaf</name>
    <dbReference type="NCBI Taxonomy" id="13715"/>
    <lineage>
        <taxon>Eukaryota</taxon>
        <taxon>Viridiplantae</taxon>
        <taxon>Streptophyta</taxon>
        <taxon>Embryophyta</taxon>
        <taxon>Tracheophyta</taxon>
        <taxon>Spermatophyta</taxon>
        <taxon>Magnoliopsida</taxon>
        <taxon>Trochodendrales</taxon>
        <taxon>Trochodendraceae</taxon>
        <taxon>Tetracentron</taxon>
    </lineage>
</organism>
<keyword evidence="4" id="KW-0677">Repeat</keyword>
<proteinExistence type="predicted"/>
<dbReference type="InterPro" id="IPR051809">
    <property type="entry name" value="Plant_receptor-like_S/T_kinase"/>
</dbReference>
<dbReference type="InterPro" id="IPR011009">
    <property type="entry name" value="Kinase-like_dom_sf"/>
</dbReference>
<dbReference type="PANTHER" id="PTHR27008">
    <property type="entry name" value="OS04G0122200 PROTEIN"/>
    <property type="match status" value="1"/>
</dbReference>
<dbReference type="SUPFAM" id="SSF52058">
    <property type="entry name" value="L domain-like"/>
    <property type="match status" value="1"/>
</dbReference>
<evidence type="ECO:0000256" key="6">
    <source>
        <dbReference type="ARBA" id="ARBA00023136"/>
    </source>
</evidence>
<dbReference type="Pfam" id="PF00560">
    <property type="entry name" value="LRR_1"/>
    <property type="match status" value="2"/>
</dbReference>
<dbReference type="OMA" id="IERSSWH"/>
<dbReference type="PANTHER" id="PTHR27008:SF499">
    <property type="entry name" value="OS06G0581500 PROTEIN"/>
    <property type="match status" value="1"/>
</dbReference>
<dbReference type="Gene3D" id="3.80.10.10">
    <property type="entry name" value="Ribonuclease Inhibitor"/>
    <property type="match status" value="3"/>
</dbReference>
<keyword evidence="3 7" id="KW-0812">Transmembrane</keyword>
<dbReference type="AlphaFoldDB" id="A0A834Y7M1"/>